<reference evidence="2 3" key="1">
    <citation type="submission" date="2017-10" db="EMBL/GenBank/DDBJ databases">
        <title>Complete nucleotide sequences and annotations of phi673 and phi674, two new lytic phages of Corynebacterium glutamicum ATCC 13032.</title>
        <authorList>
            <person name="Yomantas Y.A.V."/>
            <person name="Abalakina E.G."/>
            <person name="Lobanova J.S."/>
            <person name="Mamontov V.A."/>
            <person name="Stoynova N.V."/>
            <person name="Mashko S.V."/>
        </authorList>
    </citation>
    <scope>NUCLEOTIDE SEQUENCE [LARGE SCALE GENOMIC DNA]</scope>
</reference>
<dbReference type="EMBL" id="MG324353">
    <property type="protein sequence ID" value="ATW62903.1"/>
    <property type="molecule type" value="Genomic_DNA"/>
</dbReference>
<feature type="region of interest" description="Disordered" evidence="1">
    <location>
        <begin position="1"/>
        <end position="92"/>
    </location>
</feature>
<protein>
    <submittedName>
        <fullName evidence="2">Uncharacterized protein</fullName>
    </submittedName>
</protein>
<keyword evidence="3" id="KW-1185">Reference proteome</keyword>
<evidence type="ECO:0000313" key="3">
    <source>
        <dbReference type="Proteomes" id="UP000241893"/>
    </source>
</evidence>
<feature type="compositionally biased region" description="Low complexity" evidence="1">
    <location>
        <begin position="68"/>
        <end position="77"/>
    </location>
</feature>
<name>A0A2H4PIZ6_9CAUD</name>
<organism evidence="2 3">
    <name type="scientific">Corynebacterium phage phi673</name>
    <dbReference type="NCBI Taxonomy" id="2052821"/>
    <lineage>
        <taxon>Viruses</taxon>
        <taxon>Duplodnaviria</taxon>
        <taxon>Heunggongvirae</taxon>
        <taxon>Uroviricota</taxon>
        <taxon>Caudoviricetes</taxon>
        <taxon>Ikedavirus</taxon>
        <taxon>Ikedavirus phi673</taxon>
    </lineage>
</organism>
<dbReference type="OrthoDB" id="24135at10239"/>
<evidence type="ECO:0000313" key="2">
    <source>
        <dbReference type="EMBL" id="ATW62903.1"/>
    </source>
</evidence>
<gene>
    <name evidence="2" type="ORF">phi673_gp41</name>
</gene>
<accession>A0A2H4PIZ6</accession>
<proteinExistence type="predicted"/>
<sequence length="228" mass="23269">MTNPFNPGAQAAPAGYGAQPQAQPAAPAPQPQYQAPADQAAPAPQYTPPAAPVAQPAEQPVYTPPAAPAAQPQATPAVGGIQTSPQGNPQAAGAAVNLAERFAHGTAGGGDKLLSDDNLGRPVVVRPISVETGMQTSFGQTDAIRAEWIFLDTFAQTGQAEVNKGLIFPSAVVRALGDVIANPRVDYTIGMITKASSAKPGQSPAWLLDDAPEWVDTAVQAINAGGMY</sequence>
<feature type="compositionally biased region" description="Low complexity" evidence="1">
    <location>
        <begin position="7"/>
        <end position="44"/>
    </location>
</feature>
<evidence type="ECO:0000256" key="1">
    <source>
        <dbReference type="SAM" id="MobiDB-lite"/>
    </source>
</evidence>
<dbReference type="Proteomes" id="UP000241893">
    <property type="component" value="Segment"/>
</dbReference>